<name>A0A1F8EGP2_9BACT</name>
<sequence>MGLFTTEKPKITKNEFKKIVNDLYSIGDFNEREREFVQSVVGHHFDASPYDKHPGVDEQEVREILGKIKDPHSDVMRSSKIGRLPLAKVDFLEKEFERRLKTNE</sequence>
<reference evidence="1 2" key="1">
    <citation type="journal article" date="2016" name="Nat. Commun.">
        <title>Thousands of microbial genomes shed light on interconnected biogeochemical processes in an aquifer system.</title>
        <authorList>
            <person name="Anantharaman K."/>
            <person name="Brown C.T."/>
            <person name="Hug L.A."/>
            <person name="Sharon I."/>
            <person name="Castelle C.J."/>
            <person name="Probst A.J."/>
            <person name="Thomas B.C."/>
            <person name="Singh A."/>
            <person name="Wilkins M.J."/>
            <person name="Karaoz U."/>
            <person name="Brodie E.L."/>
            <person name="Williams K.H."/>
            <person name="Hubbard S.S."/>
            <person name="Banfield J.F."/>
        </authorList>
    </citation>
    <scope>NUCLEOTIDE SEQUENCE [LARGE SCALE GENOMIC DNA]</scope>
</reference>
<evidence type="ECO:0000313" key="1">
    <source>
        <dbReference type="EMBL" id="OGN00004.1"/>
    </source>
</evidence>
<dbReference type="EMBL" id="MGJD01000031">
    <property type="protein sequence ID" value="OGN00004.1"/>
    <property type="molecule type" value="Genomic_DNA"/>
</dbReference>
<evidence type="ECO:0000313" key="2">
    <source>
        <dbReference type="Proteomes" id="UP000177117"/>
    </source>
</evidence>
<accession>A0A1F8EGP2</accession>
<protein>
    <submittedName>
        <fullName evidence="1">Uncharacterized protein</fullName>
    </submittedName>
</protein>
<gene>
    <name evidence="1" type="ORF">A2650_01150</name>
</gene>
<organism evidence="1 2">
    <name type="scientific">Candidatus Yanofskybacteria bacterium RIFCSPHIGHO2_01_FULL_41_53</name>
    <dbReference type="NCBI Taxonomy" id="1802663"/>
    <lineage>
        <taxon>Bacteria</taxon>
        <taxon>Candidatus Yanofskyibacteriota</taxon>
    </lineage>
</organism>
<dbReference type="Proteomes" id="UP000177117">
    <property type="component" value="Unassembled WGS sequence"/>
</dbReference>
<comment type="caution">
    <text evidence="1">The sequence shown here is derived from an EMBL/GenBank/DDBJ whole genome shotgun (WGS) entry which is preliminary data.</text>
</comment>
<proteinExistence type="predicted"/>
<dbReference type="AlphaFoldDB" id="A0A1F8EGP2"/>